<dbReference type="PANTHER" id="PTHR14969">
    <property type="entry name" value="SPHINGOSINE-1-PHOSPHATE PHOSPHOHYDROLASE"/>
    <property type="match status" value="1"/>
</dbReference>
<evidence type="ECO:0000313" key="3">
    <source>
        <dbReference type="Proteomes" id="UP000031829"/>
    </source>
</evidence>
<protein>
    <submittedName>
        <fullName evidence="2">PAP2 superfamily protein</fullName>
    </submittedName>
</protein>
<dbReference type="InterPro" id="IPR036938">
    <property type="entry name" value="PAP2/HPO_sf"/>
</dbReference>
<proteinExistence type="predicted"/>
<gene>
    <name evidence="2" type="ORF">BG04_2886</name>
</gene>
<sequence length="221" mass="24550">MVDSQTVSLYKKLMWVFGGAGLVFLGVLFVVSTDSFQGDHWLVSAIDDSTVLQSASSIFHGLSFLASKVMIMVLLAVLLVFLFFKKDYIGMISAFLLILSGDIINKAVKDAVERGRPLEGIKGYSFPSGHAMMGILIYGLIIFFLTKHMNSQKVAKRYQLAITLIVLLIGVSRILLREHFLTDVLAGYTLGLMWLIVGIFFYTLVYAYVKPSAEKVFPKGM</sequence>
<name>A0A0B6A7Q1_PRIM2</name>
<dbReference type="GeneID" id="93640952"/>
<dbReference type="KEGG" id="bmeg:BG04_2886"/>
<dbReference type="CDD" id="cd03392">
    <property type="entry name" value="PAP2_like_2"/>
    <property type="match status" value="1"/>
</dbReference>
<dbReference type="InterPro" id="IPR000326">
    <property type="entry name" value="PAP2/HPO"/>
</dbReference>
<dbReference type="RefSeq" id="WP_034654476.1">
    <property type="nucleotide sequence ID" value="NZ_BCVB01000014.1"/>
</dbReference>
<reference evidence="2 3" key="1">
    <citation type="journal article" date="2015" name="Genome Announc.">
        <title>Complete genome sequences for 35 biothreat assay-relevant bacillus species.</title>
        <authorList>
            <person name="Johnson S.L."/>
            <person name="Daligault H.E."/>
            <person name="Davenport K.W."/>
            <person name="Jaissle J."/>
            <person name="Frey K.G."/>
            <person name="Ladner J.T."/>
            <person name="Broomall S.M."/>
            <person name="Bishop-Lilly K.A."/>
            <person name="Bruce D.C."/>
            <person name="Gibbons H.S."/>
            <person name="Coyne S.R."/>
            <person name="Lo C.C."/>
            <person name="Meincke L."/>
            <person name="Munk A.C."/>
            <person name="Koroleva G.I."/>
            <person name="Rosenzweig C.N."/>
            <person name="Palacios G.F."/>
            <person name="Redden C.L."/>
            <person name="Minogue T.D."/>
            <person name="Chain P.S."/>
        </authorList>
    </citation>
    <scope>NUCLEOTIDE SEQUENCE [LARGE SCALE GENOMIC DNA]</scope>
    <source>
        <strain evidence="3">ATCC 14581 / DSM 32 / JCM 2506 / NBRC 15308 / NCIMB 9376 / NCTC 10342 / NRRL B-14308 / VKM B-512</strain>
    </source>
</reference>
<dbReference type="Pfam" id="PF01569">
    <property type="entry name" value="PAP2"/>
    <property type="match status" value="1"/>
</dbReference>
<evidence type="ECO:0000313" key="2">
    <source>
        <dbReference type="EMBL" id="AJI20920.1"/>
    </source>
</evidence>
<evidence type="ECO:0000259" key="1">
    <source>
        <dbReference type="SMART" id="SM00014"/>
    </source>
</evidence>
<accession>A0A0B6A7Q1</accession>
<dbReference type="PANTHER" id="PTHR14969:SF13">
    <property type="entry name" value="AT30094P"/>
    <property type="match status" value="1"/>
</dbReference>
<dbReference type="AlphaFoldDB" id="A0A0B6A7Q1"/>
<dbReference type="SUPFAM" id="SSF48317">
    <property type="entry name" value="Acid phosphatase/Vanadium-dependent haloperoxidase"/>
    <property type="match status" value="1"/>
</dbReference>
<dbReference type="HOGENOM" id="CLU_072573_3_3_9"/>
<dbReference type="SMART" id="SM00014">
    <property type="entry name" value="acidPPc"/>
    <property type="match status" value="1"/>
</dbReference>
<organism evidence="2 3">
    <name type="scientific">Priestia megaterium (strain ATCC 14581 / DSM 32 / CCUG 1817 / JCM 2506 / NBRC 15308 / NCIMB 9376 / NCTC 10342 / NRRL B-14308 / VKM B-512 / Ford 19)</name>
    <name type="common">Bacillus megaterium</name>
    <dbReference type="NCBI Taxonomy" id="1348623"/>
    <lineage>
        <taxon>Bacteria</taxon>
        <taxon>Bacillati</taxon>
        <taxon>Bacillota</taxon>
        <taxon>Bacilli</taxon>
        <taxon>Bacillales</taxon>
        <taxon>Bacillaceae</taxon>
        <taxon>Priestia</taxon>
    </lineage>
</organism>
<dbReference type="Gene3D" id="1.20.144.10">
    <property type="entry name" value="Phosphatidic acid phosphatase type 2/haloperoxidase"/>
    <property type="match status" value="1"/>
</dbReference>
<feature type="domain" description="Phosphatidic acid phosphatase type 2/haloperoxidase" evidence="1">
    <location>
        <begin position="90"/>
        <end position="199"/>
    </location>
</feature>
<dbReference type="Proteomes" id="UP000031829">
    <property type="component" value="Chromosome"/>
</dbReference>
<dbReference type="EMBL" id="CP009920">
    <property type="protein sequence ID" value="AJI20920.1"/>
    <property type="molecule type" value="Genomic_DNA"/>
</dbReference>